<dbReference type="InterPro" id="IPR029058">
    <property type="entry name" value="AB_hydrolase_fold"/>
</dbReference>
<gene>
    <name evidence="3" type="ORF">GCM10023167_10420</name>
</gene>
<keyword evidence="4" id="KW-1185">Reference proteome</keyword>
<dbReference type="Pfam" id="PF00561">
    <property type="entry name" value="Abhydrolase_1"/>
    <property type="match status" value="1"/>
</dbReference>
<comment type="caution">
    <text evidence="3">The sequence shown here is derived from an EMBL/GenBank/DDBJ whole genome shotgun (WGS) entry which is preliminary data.</text>
</comment>
<organism evidence="3 4">
    <name type="scientific">Brevibacterium pityocampae</name>
    <dbReference type="NCBI Taxonomy" id="506594"/>
    <lineage>
        <taxon>Bacteria</taxon>
        <taxon>Bacillati</taxon>
        <taxon>Actinomycetota</taxon>
        <taxon>Actinomycetes</taxon>
        <taxon>Micrococcales</taxon>
        <taxon>Brevibacteriaceae</taxon>
        <taxon>Brevibacterium</taxon>
    </lineage>
</organism>
<dbReference type="Gene3D" id="3.40.50.1820">
    <property type="entry name" value="alpha/beta hydrolase"/>
    <property type="match status" value="1"/>
</dbReference>
<feature type="compositionally biased region" description="Pro residues" evidence="1">
    <location>
        <begin position="207"/>
        <end position="218"/>
    </location>
</feature>
<feature type="compositionally biased region" description="Low complexity" evidence="1">
    <location>
        <begin position="219"/>
        <end position="230"/>
    </location>
</feature>
<reference evidence="4" key="1">
    <citation type="journal article" date="2019" name="Int. J. Syst. Evol. Microbiol.">
        <title>The Global Catalogue of Microorganisms (GCM) 10K type strain sequencing project: providing services to taxonomists for standard genome sequencing and annotation.</title>
        <authorList>
            <consortium name="The Broad Institute Genomics Platform"/>
            <consortium name="The Broad Institute Genome Sequencing Center for Infectious Disease"/>
            <person name="Wu L."/>
            <person name="Ma J."/>
        </authorList>
    </citation>
    <scope>NUCLEOTIDE SEQUENCE [LARGE SCALE GENOMIC DNA]</scope>
    <source>
        <strain evidence="4">JCM 17808</strain>
    </source>
</reference>
<evidence type="ECO:0000313" key="4">
    <source>
        <dbReference type="Proteomes" id="UP001500642"/>
    </source>
</evidence>
<protein>
    <submittedName>
        <fullName evidence="3">Alpha/beta hydrolase</fullName>
    </submittedName>
</protein>
<feature type="domain" description="AB hydrolase-1" evidence="2">
    <location>
        <begin position="75"/>
        <end position="177"/>
    </location>
</feature>
<dbReference type="InterPro" id="IPR050266">
    <property type="entry name" value="AB_hydrolase_sf"/>
</dbReference>
<sequence length="398" mass="42800">MSATARPKSSLLPIAARTAGALAGVLALTAGTYVLRNTTYARLDRARAERVGFTLRTTMINGHGIRFAEGPDVGPALVLLPGQVSDLWNYARVMLDLSRDFHVYVVDIPGHGGSEHDPELYSGAVLGELFADFIAGVVGEQAIVSGHSSGGLIAAWLAASRPEVVAALVLEDPPFFSSVLPAAEKTANHVDLATTAHAYLAQHSPDSGPPGQPGPPAADPSAADQPAADPSEADPRAADFVAFYAEHTPMLDIFGDLGPRMRAQALAQRAADPARPVRWALMPPVLYEYFRGMGDYDPRFGQAFFDGSFHDHFDHALTLAAISTPTLLIHCNWFRDEDGVLMAAMSGEDAEQARDLIPDVRFERVDSGHSFHFEHPRRYARLLRGFAADTVGEVDLLD</sequence>
<dbReference type="RefSeq" id="WP_345030475.1">
    <property type="nucleotide sequence ID" value="NZ_BAABGL010000004.1"/>
</dbReference>
<dbReference type="EMBL" id="BAABGL010000004">
    <property type="protein sequence ID" value="GAA4386964.1"/>
    <property type="molecule type" value="Genomic_DNA"/>
</dbReference>
<feature type="region of interest" description="Disordered" evidence="1">
    <location>
        <begin position="201"/>
        <end position="233"/>
    </location>
</feature>
<dbReference type="InterPro" id="IPR000073">
    <property type="entry name" value="AB_hydrolase_1"/>
</dbReference>
<evidence type="ECO:0000313" key="3">
    <source>
        <dbReference type="EMBL" id="GAA4386964.1"/>
    </source>
</evidence>
<proteinExistence type="predicted"/>
<evidence type="ECO:0000256" key="1">
    <source>
        <dbReference type="SAM" id="MobiDB-lite"/>
    </source>
</evidence>
<dbReference type="PANTHER" id="PTHR43798">
    <property type="entry name" value="MONOACYLGLYCEROL LIPASE"/>
    <property type="match status" value="1"/>
</dbReference>
<dbReference type="GO" id="GO:0016787">
    <property type="term" value="F:hydrolase activity"/>
    <property type="evidence" value="ECO:0007669"/>
    <property type="project" value="UniProtKB-KW"/>
</dbReference>
<accession>A0ABP8J9E3</accession>
<evidence type="ECO:0000259" key="2">
    <source>
        <dbReference type="Pfam" id="PF00561"/>
    </source>
</evidence>
<dbReference type="Proteomes" id="UP001500642">
    <property type="component" value="Unassembled WGS sequence"/>
</dbReference>
<dbReference type="PANTHER" id="PTHR43798:SF33">
    <property type="entry name" value="HYDROLASE, PUTATIVE (AFU_ORTHOLOGUE AFUA_2G14860)-RELATED"/>
    <property type="match status" value="1"/>
</dbReference>
<name>A0ABP8J9E3_9MICO</name>
<keyword evidence="3" id="KW-0378">Hydrolase</keyword>
<dbReference type="SUPFAM" id="SSF53474">
    <property type="entry name" value="alpha/beta-Hydrolases"/>
    <property type="match status" value="1"/>
</dbReference>